<keyword evidence="2" id="KW-1133">Transmembrane helix</keyword>
<evidence type="ECO:0000313" key="3">
    <source>
        <dbReference type="EMBL" id="MBE5055105.1"/>
    </source>
</evidence>
<name>A0ABR9R9P9_9FIRM</name>
<gene>
    <name evidence="3" type="ORF">INF37_03695</name>
</gene>
<keyword evidence="2" id="KW-0472">Membrane</keyword>
<protein>
    <submittedName>
        <fullName evidence="3">Uncharacterized protein</fullName>
    </submittedName>
</protein>
<evidence type="ECO:0000256" key="2">
    <source>
        <dbReference type="SAM" id="Phobius"/>
    </source>
</evidence>
<evidence type="ECO:0000313" key="4">
    <source>
        <dbReference type="Proteomes" id="UP000806211"/>
    </source>
</evidence>
<feature type="transmembrane region" description="Helical" evidence="2">
    <location>
        <begin position="125"/>
        <end position="151"/>
    </location>
</feature>
<accession>A0ABR9R9P9</accession>
<dbReference type="Proteomes" id="UP000806211">
    <property type="component" value="Unassembled WGS sequence"/>
</dbReference>
<organism evidence="3 4">
    <name type="scientific">Pseudoflavonifractor gallinarum</name>
    <dbReference type="NCBI Taxonomy" id="2779352"/>
    <lineage>
        <taxon>Bacteria</taxon>
        <taxon>Bacillati</taxon>
        <taxon>Bacillota</taxon>
        <taxon>Clostridia</taxon>
        <taxon>Eubacteriales</taxon>
        <taxon>Oscillospiraceae</taxon>
        <taxon>Pseudoflavonifractor</taxon>
    </lineage>
</organism>
<keyword evidence="2" id="KW-0812">Transmembrane</keyword>
<evidence type="ECO:0000256" key="1">
    <source>
        <dbReference type="SAM" id="MobiDB-lite"/>
    </source>
</evidence>
<reference evidence="3 4" key="1">
    <citation type="submission" date="2020-10" db="EMBL/GenBank/DDBJ databases">
        <title>ChiBAC.</title>
        <authorList>
            <person name="Zenner C."/>
            <person name="Hitch T.C.A."/>
            <person name="Clavel T."/>
        </authorList>
    </citation>
    <scope>NUCLEOTIDE SEQUENCE [LARGE SCALE GENOMIC DNA]</scope>
    <source>
        <strain evidence="3 4">DSM 107456</strain>
    </source>
</reference>
<dbReference type="EMBL" id="JADCKF010000002">
    <property type="protein sequence ID" value="MBE5055105.1"/>
    <property type="molecule type" value="Genomic_DNA"/>
</dbReference>
<feature type="compositionally biased region" description="Basic and acidic residues" evidence="1">
    <location>
        <begin position="1"/>
        <end position="19"/>
    </location>
</feature>
<feature type="compositionally biased region" description="Pro residues" evidence="1">
    <location>
        <begin position="28"/>
        <end position="40"/>
    </location>
</feature>
<dbReference type="RefSeq" id="WP_193536471.1">
    <property type="nucleotide sequence ID" value="NZ_JADCKF010000002.1"/>
</dbReference>
<proteinExistence type="predicted"/>
<comment type="caution">
    <text evidence="3">The sequence shown here is derived from an EMBL/GenBank/DDBJ whole genome shotgun (WGS) entry which is preliminary data.</text>
</comment>
<keyword evidence="4" id="KW-1185">Reference proteome</keyword>
<sequence>MSSGSEKKLSMDELLEKNRPAQMAQATPQPPTQELIPPPEVHPTKAEWEELLSSLYALGHHTERQTGYLKKVSELLAQLPTRTQMDELLKVVKHLEKMSEQAGKRNEKCFSLSGIRLPRLSLPDIPWISLLLGLAALALTGLVLWVVWFSLDTLWSAAKTMLP</sequence>
<feature type="region of interest" description="Disordered" evidence="1">
    <location>
        <begin position="1"/>
        <end position="40"/>
    </location>
</feature>